<gene>
    <name evidence="10" type="primary">Zwilch</name>
    <name evidence="10" type="ORF">PITSOR_R02356</name>
</gene>
<name>A0A851FBZ7_PITSO</name>
<evidence type="ECO:0000256" key="2">
    <source>
        <dbReference type="ARBA" id="ARBA00009062"/>
    </source>
</evidence>
<dbReference type="Gene3D" id="1.10.287.1880">
    <property type="match status" value="1"/>
</dbReference>
<dbReference type="Gene3D" id="6.20.270.10">
    <property type="match status" value="1"/>
</dbReference>
<evidence type="ECO:0000256" key="1">
    <source>
        <dbReference type="ARBA" id="ARBA00004629"/>
    </source>
</evidence>
<evidence type="ECO:0000256" key="8">
    <source>
        <dbReference type="ARBA" id="ARBA00023328"/>
    </source>
</evidence>
<comment type="caution">
    <text evidence="10">The sequence shown here is derived from an EMBL/GenBank/DDBJ whole genome shotgun (WGS) entry which is preliminary data.</text>
</comment>
<dbReference type="GO" id="GO:0051301">
    <property type="term" value="P:cell division"/>
    <property type="evidence" value="ECO:0007669"/>
    <property type="project" value="UniProtKB-UniRule"/>
</dbReference>
<dbReference type="OrthoDB" id="5556307at2759"/>
<keyword evidence="7 9" id="KW-0131">Cell cycle</keyword>
<keyword evidence="8 9" id="KW-0137">Centromere</keyword>
<feature type="non-terminal residue" evidence="10">
    <location>
        <position position="573"/>
    </location>
</feature>
<feature type="non-terminal residue" evidence="10">
    <location>
        <position position="1"/>
    </location>
</feature>
<dbReference type="Pfam" id="PF09817">
    <property type="entry name" value="Zwilch"/>
    <property type="match status" value="1"/>
</dbReference>
<comment type="subunit">
    <text evidence="9">Component of the RZZ complex.</text>
</comment>
<dbReference type="GO" id="GO:0034501">
    <property type="term" value="P:protein localization to kinetochore"/>
    <property type="evidence" value="ECO:0007669"/>
    <property type="project" value="UniProtKB-UniRule"/>
</dbReference>
<evidence type="ECO:0000256" key="4">
    <source>
        <dbReference type="ARBA" id="ARBA00022618"/>
    </source>
</evidence>
<evidence type="ECO:0000256" key="7">
    <source>
        <dbReference type="ARBA" id="ARBA00023306"/>
    </source>
</evidence>
<dbReference type="InterPro" id="IPR018630">
    <property type="entry name" value="Zwilch"/>
</dbReference>
<evidence type="ECO:0000256" key="3">
    <source>
        <dbReference type="ARBA" id="ARBA00022454"/>
    </source>
</evidence>
<comment type="similarity">
    <text evidence="2 9">Belongs to the ZWILCH family.</text>
</comment>
<dbReference type="Gene3D" id="1.20.58.730">
    <property type="match status" value="1"/>
</dbReference>
<dbReference type="EMBL" id="WEKX01013514">
    <property type="protein sequence ID" value="NWI90508.1"/>
    <property type="molecule type" value="Genomic_DNA"/>
</dbReference>
<proteinExistence type="inferred from homology"/>
<organism evidence="10 11">
    <name type="scientific">Pitta sordida</name>
    <name type="common">Hooded pitta</name>
    <dbReference type="NCBI Taxonomy" id="9163"/>
    <lineage>
        <taxon>Eukaryota</taxon>
        <taxon>Metazoa</taxon>
        <taxon>Chordata</taxon>
        <taxon>Craniata</taxon>
        <taxon>Vertebrata</taxon>
        <taxon>Euteleostomi</taxon>
        <taxon>Archelosauria</taxon>
        <taxon>Archosauria</taxon>
        <taxon>Dinosauria</taxon>
        <taxon>Saurischia</taxon>
        <taxon>Theropoda</taxon>
        <taxon>Coelurosauria</taxon>
        <taxon>Aves</taxon>
        <taxon>Neognathae</taxon>
        <taxon>Neoaves</taxon>
        <taxon>Telluraves</taxon>
        <taxon>Australaves</taxon>
        <taxon>Passeriformes</taxon>
        <taxon>Pittidae</taxon>
        <taxon>Pitta</taxon>
    </lineage>
</organism>
<dbReference type="Proteomes" id="UP000633448">
    <property type="component" value="Unassembled WGS sequence"/>
</dbReference>
<comment type="subcellular location">
    <subcellularLocation>
        <location evidence="1 9">Chromosome</location>
        <location evidence="1 9">Centromere</location>
        <location evidence="1 9">Kinetochore</location>
    </subcellularLocation>
</comment>
<comment type="function">
    <text evidence="9">Essential component of the mitotic checkpoint, which prevents cells from prematurely exiting mitosis. Required for the assembly of the dynein-dynactin and MAD1-MAD2 complexes onto kinetochores. Its function related to the spindle assembly machinery is proposed to depend on its association in the mitotic RZZ complex.</text>
</comment>
<evidence type="ECO:0000256" key="5">
    <source>
        <dbReference type="ARBA" id="ARBA00022776"/>
    </source>
</evidence>
<dbReference type="PANTHER" id="PTHR15995">
    <property type="entry name" value="PROTEIN ZWILCH HOMOLOG"/>
    <property type="match status" value="1"/>
</dbReference>
<dbReference type="GO" id="GO:0007094">
    <property type="term" value="P:mitotic spindle assembly checkpoint signaling"/>
    <property type="evidence" value="ECO:0007669"/>
    <property type="project" value="UniProtKB-UniRule"/>
</dbReference>
<evidence type="ECO:0000256" key="9">
    <source>
        <dbReference type="RuleBase" id="RU369076"/>
    </source>
</evidence>
<reference evidence="10" key="1">
    <citation type="submission" date="2019-10" db="EMBL/GenBank/DDBJ databases">
        <title>Bird 10,000 Genomes (B10K) Project - Family phase.</title>
        <authorList>
            <person name="Zhang G."/>
        </authorList>
    </citation>
    <scope>NUCLEOTIDE SEQUENCE</scope>
    <source>
        <strain evidence="10">B10K-DU-002-53</strain>
        <tissue evidence="10">Muscle</tissue>
    </source>
</reference>
<keyword evidence="11" id="KW-1185">Reference proteome</keyword>
<evidence type="ECO:0000313" key="11">
    <source>
        <dbReference type="Proteomes" id="UP000633448"/>
    </source>
</evidence>
<keyword evidence="5 9" id="KW-0498">Mitosis</keyword>
<accession>A0A851FBZ7</accession>
<evidence type="ECO:0000313" key="10">
    <source>
        <dbReference type="EMBL" id="NWI90508.1"/>
    </source>
</evidence>
<dbReference type="Gene3D" id="2.20.25.230">
    <property type="match status" value="1"/>
</dbReference>
<dbReference type="GO" id="GO:1990423">
    <property type="term" value="C:RZZ complex"/>
    <property type="evidence" value="ECO:0007669"/>
    <property type="project" value="UniProtKB-UniRule"/>
</dbReference>
<dbReference type="PANTHER" id="PTHR15995:SF1">
    <property type="entry name" value="PROTEIN ZWILCH HOMOLOG"/>
    <property type="match status" value="1"/>
</dbReference>
<evidence type="ECO:0000256" key="6">
    <source>
        <dbReference type="ARBA" id="ARBA00022838"/>
    </source>
</evidence>
<dbReference type="AlphaFoldDB" id="A0A851FBZ7"/>
<keyword evidence="3 9" id="KW-0158">Chromosome</keyword>
<protein>
    <recommendedName>
        <fullName evidence="9">Protein zwilch</fullName>
    </recommendedName>
</protein>
<keyword evidence="4 9" id="KW-0132">Cell division</keyword>
<keyword evidence="6 9" id="KW-0995">Kinetochore</keyword>
<dbReference type="Gene3D" id="6.10.140.520">
    <property type="match status" value="1"/>
</dbReference>
<sequence length="573" mass="64403">RIYEEGKENIPECPYLYETDAEICLVGGSCKSPIERFWKGSSPVYVVQKAVENESREGSELEEALSVSELFPKESPGPAALPVGEAKLLLSFYNMVLNPNMTHLGGSDRVVLPPLWVRCDGSDPEHTVWMGTEPLTAGEKTTGINIYMVSCDGPKADKNCFTSLEELKMQHKRRHHSSVVTTRGFAQYELIKMSALEDTRVDSGSNLYVDFTWNNVEKVLQIPPLTSDTTLNILLESGNPRSPVFHLYQELQLLLALAEGLKTGETEWPEPAESESALELIREFLTDLKKQMAGDCVSGKKNETEPIQCDTAAGGTYIQSLLGERGLDFAEQLWCRMRGVSSHQELIDCFTLVIKSLERGEIQPWIRQGSSSLLCKLIHQSYHGKMEVVSLSGITPIQMLLEIGLDKIKRDYVIFFLGQELATLTSLDYFTSTSVALQEQVDRVQKLHHMVEIMANCRVLLQFRHESLFPLTQICMKYYKENPLKEKHVFQLPIRAALLKRFYQNKHPDLWKVEISSGQGPKEVKTVWEVSTNPPAEHVASNNSGLSCDSPADGSSEEKLFYITVTKCSQVPF</sequence>